<feature type="region of interest" description="Disordered" evidence="1">
    <location>
        <begin position="356"/>
        <end position="378"/>
    </location>
</feature>
<feature type="compositionally biased region" description="Polar residues" evidence="1">
    <location>
        <begin position="309"/>
        <end position="319"/>
    </location>
</feature>
<evidence type="ECO:0000313" key="3">
    <source>
        <dbReference type="Proteomes" id="UP000007805"/>
    </source>
</evidence>
<dbReference type="OrthoDB" id="2588640at2759"/>
<dbReference type="Proteomes" id="UP000007805">
    <property type="component" value="Chromosome C"/>
</dbReference>
<sequence>MSTSPSTRPRALSVGADARSQDSIFPPPSIVSPRRMSITPQPKPLAHEIAHHYEVEIENRVTTCLKRIEEVHQQRLNELNTLMQSMSDMMPTVSSHSIPLDHIVSSPNTSLPSLPIPPVPLRHTLPSQPTVTSTPTQTSAQPTRLKASDLPKFYGRDDDDIVEWVQKVGSLKRVFEATDRDILRLLPSLLHELQDRFLPPNRLDDLIYRCIRRYLGQNEKFVTYYEDKVYLQQFLFPANTEDFLLIRDILSGILSTLRAQLQTAVTPNMSLCDFRCHVLQIEPGFRPHLFPSSHRHPADRARHQRNNHPQRSSDTSTSARPFRHTPGTRPDKPCTLCFTCGAYHWSDQCTLKRQQHQQYGARPPPATNNPGSSTSSTSRRFFLSWARPASNTTSHSYQPLSNSVNSIQPKDNNRFNSPKPSINTLLHSHSPAPKPLHALPPLQLQQKHLNMTPAFANIKFNSNHPSALTHRAVIDTAPGHWQILLSRISPG</sequence>
<dbReference type="VEuPathDB" id="FungiDB:CGB_C5480W"/>
<evidence type="ECO:0000313" key="2">
    <source>
        <dbReference type="EMBL" id="ADV21077.1"/>
    </source>
</evidence>
<dbReference type="AlphaFoldDB" id="E6R3M6"/>
<dbReference type="RefSeq" id="XP_003192864.1">
    <property type="nucleotide sequence ID" value="XM_003192816.1"/>
</dbReference>
<dbReference type="eggNOG" id="ENOG502RW13">
    <property type="taxonomic scope" value="Eukaryota"/>
</dbReference>
<feature type="region of interest" description="Disordered" evidence="1">
    <location>
        <begin position="290"/>
        <end position="327"/>
    </location>
</feature>
<dbReference type="GeneID" id="10187582"/>
<protein>
    <submittedName>
        <fullName evidence="2">Uncharacterized protein</fullName>
    </submittedName>
</protein>
<accession>E6R3M6</accession>
<gene>
    <name evidence="2" type="ordered locus">CGB_C5480W</name>
</gene>
<reference key="2">
    <citation type="journal article" date="2011" name="MBio">
        <title>Genome variation in Cryptococcus gattii, an emerging pathogen of immunocompetent hosts.</title>
        <authorList>
            <person name="D'Souza C.A."/>
            <person name="Kronstad J.W."/>
            <person name="Taylor G."/>
            <person name="Warren R."/>
            <person name="Yuen M."/>
            <person name="Hu G."/>
            <person name="Jung W.H."/>
            <person name="Sham A."/>
            <person name="Kidd S.E."/>
            <person name="Tangen K."/>
            <person name="Lee N."/>
            <person name="Zeilmaker T."/>
            <person name="Sawkins J."/>
            <person name="McVicker G."/>
            <person name="Shah S."/>
            <person name="Gnerre S."/>
            <person name="Griggs A."/>
            <person name="Zeng Q."/>
            <person name="Bartlett K."/>
            <person name="Li W."/>
            <person name="Wang X."/>
            <person name="Heitman J."/>
            <person name="Stajich J.E."/>
            <person name="Fraser J.A."/>
            <person name="Meyer W."/>
            <person name="Carter D."/>
            <person name="Schein J."/>
            <person name="Krzywinski M."/>
            <person name="Kwong-Chung K.J."/>
            <person name="Varma A."/>
            <person name="Wang J."/>
            <person name="Brunham R."/>
            <person name="Fyfe M."/>
            <person name="Ouellette B.F.F."/>
            <person name="Siddiqui A."/>
            <person name="Marra M."/>
            <person name="Jones S."/>
            <person name="Holt R."/>
            <person name="Birren B.W."/>
            <person name="Galagan J.E."/>
            <person name="Cuomo C.A."/>
        </authorList>
    </citation>
    <scope>NUCLEOTIDE SEQUENCE</scope>
    <source>
        <strain>WM276</strain>
    </source>
</reference>
<feature type="region of interest" description="Disordered" evidence="1">
    <location>
        <begin position="1"/>
        <end position="36"/>
    </location>
</feature>
<reference evidence="2 3" key="1">
    <citation type="journal article" date="2011" name="MBio">
        <title>Genome variation in Cryptococcus gattii, an emerging pathogen of immunocompetent hosts.</title>
        <authorList>
            <person name="D'Souza C.A."/>
            <person name="Kronstad J.W."/>
            <person name="Taylor G."/>
            <person name="Warren R."/>
            <person name="Yuen M."/>
            <person name="Hu G."/>
            <person name="Jung W.H."/>
            <person name="Sham A."/>
            <person name="Kidd S.E."/>
            <person name="Tangen K."/>
            <person name="Lee N."/>
            <person name="Zeilmaker T."/>
            <person name="Sawkins J."/>
            <person name="McVicker G."/>
            <person name="Shah S."/>
            <person name="Gnerre S."/>
            <person name="Griggs A."/>
            <person name="Zeng Q."/>
            <person name="Bartlett K."/>
            <person name="Li W."/>
            <person name="Wang X."/>
            <person name="Heitman J."/>
            <person name="Stajich J.E."/>
            <person name="Fraser J.A."/>
            <person name="Meyer W."/>
            <person name="Carter D."/>
            <person name="Schein J."/>
            <person name="Krzywinski M."/>
            <person name="Kwon-Chung K.J."/>
            <person name="Varma A."/>
            <person name="Wang J."/>
            <person name="Brunham R."/>
            <person name="Fyfe M."/>
            <person name="Ouellette B.F."/>
            <person name="Siddiqui A."/>
            <person name="Marra M."/>
            <person name="Jones S."/>
            <person name="Holt R."/>
            <person name="Birren B.W."/>
            <person name="Galagan J.E."/>
            <person name="Cuomo C.A."/>
        </authorList>
    </citation>
    <scope>NUCLEOTIDE SEQUENCE [LARGE SCALE GENOMIC DNA]</scope>
    <source>
        <strain evidence="3">WM276 / ATCC MYA-4071</strain>
    </source>
</reference>
<dbReference type="HOGENOM" id="CLU_026098_1_0_1"/>
<name>E6R3M6_CRYGW</name>
<proteinExistence type="predicted"/>
<dbReference type="EMBL" id="CP000288">
    <property type="protein sequence ID" value="ADV21077.1"/>
    <property type="molecule type" value="Genomic_DNA"/>
</dbReference>
<dbReference type="KEGG" id="cgi:CGB_C5480W"/>
<evidence type="ECO:0000256" key="1">
    <source>
        <dbReference type="SAM" id="MobiDB-lite"/>
    </source>
</evidence>
<organism evidence="2 3">
    <name type="scientific">Cryptococcus gattii serotype B (strain WM276 / ATCC MYA-4071)</name>
    <name type="common">Filobasidiella gattii</name>
    <name type="synonym">Cryptococcus bacillisporus</name>
    <dbReference type="NCBI Taxonomy" id="367775"/>
    <lineage>
        <taxon>Eukaryota</taxon>
        <taxon>Fungi</taxon>
        <taxon>Dikarya</taxon>
        <taxon>Basidiomycota</taxon>
        <taxon>Agaricomycotina</taxon>
        <taxon>Tremellomycetes</taxon>
        <taxon>Tremellales</taxon>
        <taxon>Cryptococcaceae</taxon>
        <taxon>Cryptococcus</taxon>
        <taxon>Cryptococcus gattii species complex</taxon>
    </lineage>
</organism>
<keyword evidence="3" id="KW-1185">Reference proteome</keyword>